<evidence type="ECO:0000313" key="2">
    <source>
        <dbReference type="Proteomes" id="UP000299102"/>
    </source>
</evidence>
<dbReference type="AlphaFoldDB" id="A0A4C1T5J5"/>
<gene>
    <name evidence="1" type="ORF">EVAR_81054_1</name>
</gene>
<name>A0A4C1T5J5_EUMVA</name>
<organism evidence="1 2">
    <name type="scientific">Eumeta variegata</name>
    <name type="common">Bagworm moth</name>
    <name type="synonym">Eumeta japonica</name>
    <dbReference type="NCBI Taxonomy" id="151549"/>
    <lineage>
        <taxon>Eukaryota</taxon>
        <taxon>Metazoa</taxon>
        <taxon>Ecdysozoa</taxon>
        <taxon>Arthropoda</taxon>
        <taxon>Hexapoda</taxon>
        <taxon>Insecta</taxon>
        <taxon>Pterygota</taxon>
        <taxon>Neoptera</taxon>
        <taxon>Endopterygota</taxon>
        <taxon>Lepidoptera</taxon>
        <taxon>Glossata</taxon>
        <taxon>Ditrysia</taxon>
        <taxon>Tineoidea</taxon>
        <taxon>Psychidae</taxon>
        <taxon>Oiketicinae</taxon>
        <taxon>Eumeta</taxon>
    </lineage>
</organism>
<dbReference type="Proteomes" id="UP000299102">
    <property type="component" value="Unassembled WGS sequence"/>
</dbReference>
<comment type="caution">
    <text evidence="1">The sequence shown here is derived from an EMBL/GenBank/DDBJ whole genome shotgun (WGS) entry which is preliminary data.</text>
</comment>
<sequence>MTSRIFQTEAFNPRGGRVKRLKCTANKRELCYANVRRLRTRPRITAKAGRAVNIPELRPERYLIFIITARTIYHGYNFALKLVTSSPFSWKILAPIKYVYGDSNQRVARYIRWWSLFCQLLYRESHSTDVVVAVGGVPHADHIVRSCLN</sequence>
<proteinExistence type="predicted"/>
<evidence type="ECO:0000313" key="1">
    <source>
        <dbReference type="EMBL" id="GBP09769.1"/>
    </source>
</evidence>
<dbReference type="EMBL" id="BGZK01000037">
    <property type="protein sequence ID" value="GBP09769.1"/>
    <property type="molecule type" value="Genomic_DNA"/>
</dbReference>
<reference evidence="1 2" key="1">
    <citation type="journal article" date="2019" name="Commun. Biol.">
        <title>The bagworm genome reveals a unique fibroin gene that provides high tensile strength.</title>
        <authorList>
            <person name="Kono N."/>
            <person name="Nakamura H."/>
            <person name="Ohtoshi R."/>
            <person name="Tomita M."/>
            <person name="Numata K."/>
            <person name="Arakawa K."/>
        </authorList>
    </citation>
    <scope>NUCLEOTIDE SEQUENCE [LARGE SCALE GENOMIC DNA]</scope>
</reference>
<accession>A0A4C1T5J5</accession>
<keyword evidence="2" id="KW-1185">Reference proteome</keyword>
<protein>
    <submittedName>
        <fullName evidence="1">Uncharacterized protein</fullName>
    </submittedName>
</protein>